<evidence type="ECO:0000313" key="1">
    <source>
        <dbReference type="EMBL" id="CAF2188157.1"/>
    </source>
</evidence>
<evidence type="ECO:0000313" key="2">
    <source>
        <dbReference type="Proteomes" id="UP000663887"/>
    </source>
</evidence>
<reference evidence="1" key="1">
    <citation type="submission" date="2021-02" db="EMBL/GenBank/DDBJ databases">
        <authorList>
            <person name="Nowell W R."/>
        </authorList>
    </citation>
    <scope>NUCLEOTIDE SEQUENCE</scope>
</reference>
<dbReference type="AlphaFoldDB" id="A0A816Z3Y6"/>
<protein>
    <submittedName>
        <fullName evidence="1">Uncharacterized protein</fullName>
    </submittedName>
</protein>
<organism evidence="1 2">
    <name type="scientific">Rotaria magnacalcarata</name>
    <dbReference type="NCBI Taxonomy" id="392030"/>
    <lineage>
        <taxon>Eukaryota</taxon>
        <taxon>Metazoa</taxon>
        <taxon>Spiralia</taxon>
        <taxon>Gnathifera</taxon>
        <taxon>Rotifera</taxon>
        <taxon>Eurotatoria</taxon>
        <taxon>Bdelloidea</taxon>
        <taxon>Philodinida</taxon>
        <taxon>Philodinidae</taxon>
        <taxon>Rotaria</taxon>
    </lineage>
</organism>
<name>A0A816Z3Y6_9BILA</name>
<sequence>MIKYFQLAPLSALVYVTDEQNYISTTNREVSDEAAMVRYAFRLSMSDSLDQVPPPPVSTTTTTTTYTQQIIEYIDNDDDDETSRTQNDIETCKMMELIVDHTAVNQQITNHKMNIWIIIII</sequence>
<accession>A0A816Z3Y6</accession>
<dbReference type="Proteomes" id="UP000663887">
    <property type="component" value="Unassembled WGS sequence"/>
</dbReference>
<proteinExistence type="predicted"/>
<dbReference type="EMBL" id="CAJNRG010015936">
    <property type="protein sequence ID" value="CAF2188157.1"/>
    <property type="molecule type" value="Genomic_DNA"/>
</dbReference>
<gene>
    <name evidence="1" type="ORF">XDN619_LOCUS32139</name>
</gene>
<comment type="caution">
    <text evidence="1">The sequence shown here is derived from an EMBL/GenBank/DDBJ whole genome shotgun (WGS) entry which is preliminary data.</text>
</comment>